<evidence type="ECO:0000313" key="2">
    <source>
        <dbReference type="Proteomes" id="UP001153678"/>
    </source>
</evidence>
<evidence type="ECO:0000313" key="1">
    <source>
        <dbReference type="EMBL" id="CAI2177054.1"/>
    </source>
</evidence>
<comment type="caution">
    <text evidence="1">The sequence shown here is derived from an EMBL/GenBank/DDBJ whole genome shotgun (WGS) entry which is preliminary data.</text>
</comment>
<organism evidence="1 2">
    <name type="scientific">Funneliformis geosporum</name>
    <dbReference type="NCBI Taxonomy" id="1117311"/>
    <lineage>
        <taxon>Eukaryota</taxon>
        <taxon>Fungi</taxon>
        <taxon>Fungi incertae sedis</taxon>
        <taxon>Mucoromycota</taxon>
        <taxon>Glomeromycotina</taxon>
        <taxon>Glomeromycetes</taxon>
        <taxon>Glomerales</taxon>
        <taxon>Glomeraceae</taxon>
        <taxon>Funneliformis</taxon>
    </lineage>
</organism>
<dbReference type="AlphaFoldDB" id="A0A9W4WPD6"/>
<gene>
    <name evidence="1" type="ORF">FWILDA_LOCUS7893</name>
</gene>
<dbReference type="EMBL" id="CAMKVN010001601">
    <property type="protein sequence ID" value="CAI2177054.1"/>
    <property type="molecule type" value="Genomic_DNA"/>
</dbReference>
<proteinExistence type="predicted"/>
<protein>
    <submittedName>
        <fullName evidence="1">16898_t:CDS:1</fullName>
    </submittedName>
</protein>
<sequence length="95" mass="11150">MDFAIGCIFSDENLQVDKEIPEVEEQIEKIDIDPISKSAIIFVRRWVLSENLKANQKQQIKRIPEHIKKLLIVMFHTGIVNPRLKIMLTKCMKNF</sequence>
<keyword evidence="2" id="KW-1185">Reference proteome</keyword>
<name>A0A9W4WPD6_9GLOM</name>
<dbReference type="Proteomes" id="UP001153678">
    <property type="component" value="Unassembled WGS sequence"/>
</dbReference>
<accession>A0A9W4WPD6</accession>
<reference evidence="1" key="1">
    <citation type="submission" date="2022-08" db="EMBL/GenBank/DDBJ databases">
        <authorList>
            <person name="Kallberg Y."/>
            <person name="Tangrot J."/>
            <person name="Rosling A."/>
        </authorList>
    </citation>
    <scope>NUCLEOTIDE SEQUENCE</scope>
    <source>
        <strain evidence="1">Wild A</strain>
    </source>
</reference>